<dbReference type="eggNOG" id="KOG0802">
    <property type="taxonomic scope" value="Eukaryota"/>
</dbReference>
<evidence type="ECO:0000256" key="12">
    <source>
        <dbReference type="ARBA" id="ARBA00022833"/>
    </source>
</evidence>
<dbReference type="CDD" id="cd16479">
    <property type="entry name" value="RING-H2_synoviolin"/>
    <property type="match status" value="1"/>
</dbReference>
<evidence type="ECO:0000313" key="21">
    <source>
        <dbReference type="Proteomes" id="UP000018001"/>
    </source>
</evidence>
<dbReference type="InterPro" id="IPR001841">
    <property type="entry name" value="Znf_RING"/>
</dbReference>
<proteinExistence type="inferred from homology"/>
<evidence type="ECO:0000256" key="7">
    <source>
        <dbReference type="ARBA" id="ARBA00022692"/>
    </source>
</evidence>
<comment type="catalytic activity">
    <reaction evidence="1">
        <text>S-ubiquitinyl-[E2 ubiquitin-conjugating enzyme]-L-cysteine + [acceptor protein]-L-lysine = [E2 ubiquitin-conjugating enzyme]-L-cysteine + N(6)-ubiquitinyl-[acceptor protein]-L-lysine.</text>
        <dbReference type="EC" id="2.3.2.27"/>
    </reaction>
</comment>
<keyword evidence="8" id="KW-0479">Metal-binding</keyword>
<dbReference type="SUPFAM" id="SSF57850">
    <property type="entry name" value="RING/U-box"/>
    <property type="match status" value="1"/>
</dbReference>
<evidence type="ECO:0000256" key="9">
    <source>
        <dbReference type="ARBA" id="ARBA00022771"/>
    </source>
</evidence>
<evidence type="ECO:0000313" key="20">
    <source>
        <dbReference type="EMBL" id="GAD94174.1"/>
    </source>
</evidence>
<keyword evidence="10" id="KW-0833">Ubl conjugation pathway</keyword>
<evidence type="ECO:0000256" key="14">
    <source>
        <dbReference type="ARBA" id="ARBA00023136"/>
    </source>
</evidence>
<dbReference type="Proteomes" id="UP000018001">
    <property type="component" value="Unassembled WGS sequence"/>
</dbReference>
<accession>V5FBQ9</accession>
<dbReference type="GO" id="GO:0005789">
    <property type="term" value="C:endoplasmic reticulum membrane"/>
    <property type="evidence" value="ECO:0007669"/>
    <property type="project" value="UniProtKB-SubCell"/>
</dbReference>
<dbReference type="PROSITE" id="PS50089">
    <property type="entry name" value="ZF_RING_2"/>
    <property type="match status" value="1"/>
</dbReference>
<evidence type="ECO:0000256" key="15">
    <source>
        <dbReference type="PROSITE-ProRule" id="PRU00175"/>
    </source>
</evidence>
<evidence type="ECO:0000256" key="8">
    <source>
        <dbReference type="ARBA" id="ARBA00022723"/>
    </source>
</evidence>
<dbReference type="InterPro" id="IPR013083">
    <property type="entry name" value="Znf_RING/FYVE/PHD"/>
</dbReference>
<feature type="compositionally biased region" description="Low complexity" evidence="17">
    <location>
        <begin position="359"/>
        <end position="375"/>
    </location>
</feature>
<evidence type="ECO:0000256" key="10">
    <source>
        <dbReference type="ARBA" id="ARBA00022786"/>
    </source>
</evidence>
<keyword evidence="14 18" id="KW-0472">Membrane</keyword>
<keyword evidence="13 18" id="KW-1133">Transmembrane helix</keyword>
<dbReference type="Pfam" id="PF25563">
    <property type="entry name" value="TPR_SYVN1_N"/>
    <property type="match status" value="1"/>
</dbReference>
<dbReference type="GO" id="GO:0036503">
    <property type="term" value="P:ERAD pathway"/>
    <property type="evidence" value="ECO:0007669"/>
    <property type="project" value="TreeGrafter"/>
</dbReference>
<dbReference type="GO" id="GO:0008270">
    <property type="term" value="F:zinc ion binding"/>
    <property type="evidence" value="ECO:0007669"/>
    <property type="project" value="UniProtKB-KW"/>
</dbReference>
<dbReference type="EC" id="2.3.2.27" evidence="5"/>
<feature type="compositionally biased region" description="Low complexity" evidence="17">
    <location>
        <begin position="419"/>
        <end position="449"/>
    </location>
</feature>
<keyword evidence="9 15" id="KW-0863">Zinc-finger</keyword>
<feature type="compositionally biased region" description="Low complexity" evidence="17">
    <location>
        <begin position="691"/>
        <end position="705"/>
    </location>
</feature>
<dbReference type="FunFam" id="3.30.40.10:FF:000537">
    <property type="entry name" value="RING finger protein"/>
    <property type="match status" value="1"/>
</dbReference>
<evidence type="ECO:0000256" key="18">
    <source>
        <dbReference type="SAM" id="Phobius"/>
    </source>
</evidence>
<sequence length="798" mass="87249">MRLAAYAGASVALATGVILKALHQRANFYSASVYLSQSSANLMILTNLCLVIVGFLLYGLQRLLYGPLRPIETEQLYEKAWFAVTETCLAMTIFRGELGGWFLVMFICLLVGKVWGWIGEGRLEILEQQPPPNPLLFHTRLATSLVLSVLFDSFMLKYSVQTVLEQARPDMMVMFGFEFAVLTILSTSTAARYAISLVELYITHTQKKRKLEERRAELRAAREEALRQRAATGEGDSTVPLPDENDIDEMELDVPGWEEKGRWVFYLDLVTDFFKLVVYLSFFAILFTFYGLPIHILRDVVVTIRSFGKRIVDFVRYRNATRDMNERYPDATAEDISREDVCIICREEMVPWSQPAPPGNEAGGAAPARPRANIPDRLRPKKLPCGHILHFSCLRSWLERQQNCPTCRRPVIVPQRNRAFNGGAANNDGRADGAAGAQPDAPGQNQPAGPNLPAMDGQPRARIYQFGPFRIGFGAGRGDLFQNLHQQLHQGNMPVPPAAHPHAPPGAQQIGFGFGFGRPPPQHIPPVQPAQPVQPAMTNNFANMQGQLQQIEQQMNQEINNLRVAADQLHVVRLLQAELQRLRNLQDHQNVAGAPPANAPVPSAMTLHRQFFSSPQTPPMGAGDVRLPEGLSLPPGWTLLPLHNAAQGPGGIPQPVYPSPAAVPTPTVQPPTSSPAQAPAMEARFSDELHTTSSSAGETSGTSNSDRQSPEGSASVPVSAPASVPENGIRPESPSQEWTDVLQEPTSDKMEGPSGSNDAEKHDGEQSSSVDPSSSSASSSSKGKSRVATVEEVADDDA</sequence>
<keyword evidence="21" id="KW-1185">Reference proteome</keyword>
<evidence type="ECO:0000256" key="16">
    <source>
        <dbReference type="SAM" id="Coils"/>
    </source>
</evidence>
<dbReference type="Pfam" id="PF13639">
    <property type="entry name" value="zf-RING_2"/>
    <property type="match status" value="1"/>
</dbReference>
<dbReference type="InterPro" id="IPR050731">
    <property type="entry name" value="HRD1_E3_ubiq-ligases"/>
</dbReference>
<evidence type="ECO:0000256" key="5">
    <source>
        <dbReference type="ARBA" id="ARBA00012483"/>
    </source>
</evidence>
<comment type="pathway">
    <text evidence="3">Protein modification; protein ubiquitination.</text>
</comment>
<evidence type="ECO:0000256" key="17">
    <source>
        <dbReference type="SAM" id="MobiDB-lite"/>
    </source>
</evidence>
<dbReference type="FunCoup" id="V5FBQ9">
    <property type="interactions" value="222"/>
</dbReference>
<reference evidence="21" key="1">
    <citation type="journal article" date="2014" name="Genome Announc.">
        <title>Draft genome sequence of the formaldehyde-resistant fungus Byssochlamys spectabilis No. 5 (anamorph Paecilomyces variotii No. 5) (NBRC109023).</title>
        <authorList>
            <person name="Oka T."/>
            <person name="Ekino K."/>
            <person name="Fukuda K."/>
            <person name="Nomura Y."/>
        </authorList>
    </citation>
    <scope>NUCLEOTIDE SEQUENCE [LARGE SCALE GENOMIC DNA]</scope>
    <source>
        <strain evidence="21">No. 5 / NBRC 109023</strain>
    </source>
</reference>
<keyword evidence="16" id="KW-0175">Coiled coil</keyword>
<dbReference type="PANTHER" id="PTHR22763">
    <property type="entry name" value="RING ZINC FINGER PROTEIN"/>
    <property type="match status" value="1"/>
</dbReference>
<dbReference type="InterPro" id="IPR058051">
    <property type="entry name" value="Znf_RING_synoviolin"/>
</dbReference>
<dbReference type="Gene3D" id="3.30.40.10">
    <property type="entry name" value="Zinc/RING finger domain, C3HC4 (zinc finger)"/>
    <property type="match status" value="1"/>
</dbReference>
<feature type="coiled-coil region" evidence="16">
    <location>
        <begin position="201"/>
        <end position="231"/>
    </location>
</feature>
<dbReference type="GO" id="GO:0061630">
    <property type="term" value="F:ubiquitin protein ligase activity"/>
    <property type="evidence" value="ECO:0007669"/>
    <property type="project" value="UniProtKB-EC"/>
</dbReference>
<feature type="region of interest" description="Disordered" evidence="17">
    <location>
        <begin position="642"/>
        <end position="798"/>
    </location>
</feature>
<evidence type="ECO:0000256" key="4">
    <source>
        <dbReference type="ARBA" id="ARBA00010089"/>
    </source>
</evidence>
<feature type="compositionally biased region" description="Pro residues" evidence="17">
    <location>
        <begin position="655"/>
        <end position="673"/>
    </location>
</feature>
<comment type="similarity">
    <text evidence="4">Belongs to the HRD1 family.</text>
</comment>
<dbReference type="HOGENOM" id="CLU_009169_1_1_1"/>
<dbReference type="PANTHER" id="PTHR22763:SF184">
    <property type="entry name" value="E3 UBIQUITIN-PROTEIN LIGASE SYNOVIOLIN"/>
    <property type="match status" value="1"/>
</dbReference>
<feature type="compositionally biased region" description="Low complexity" evidence="17">
    <location>
        <begin position="713"/>
        <end position="725"/>
    </location>
</feature>
<evidence type="ECO:0000256" key="2">
    <source>
        <dbReference type="ARBA" id="ARBA00004477"/>
    </source>
</evidence>
<comment type="caution">
    <text evidence="20">The sequence shown here is derived from an EMBL/GenBank/DDBJ whole genome shotgun (WGS) entry which is preliminary data.</text>
</comment>
<evidence type="ECO:0000256" key="1">
    <source>
        <dbReference type="ARBA" id="ARBA00000900"/>
    </source>
</evidence>
<feature type="coiled-coil region" evidence="16">
    <location>
        <begin position="541"/>
        <end position="568"/>
    </location>
</feature>
<protein>
    <recommendedName>
        <fullName evidence="5">RING-type E3 ubiquitin transferase</fullName>
        <ecNumber evidence="5">2.3.2.27</ecNumber>
    </recommendedName>
</protein>
<organism evidence="20 21">
    <name type="scientific">Byssochlamys spectabilis (strain No. 5 / NBRC 109023)</name>
    <name type="common">Paecilomyces variotii</name>
    <dbReference type="NCBI Taxonomy" id="1356009"/>
    <lineage>
        <taxon>Eukaryota</taxon>
        <taxon>Fungi</taxon>
        <taxon>Dikarya</taxon>
        <taxon>Ascomycota</taxon>
        <taxon>Pezizomycotina</taxon>
        <taxon>Eurotiomycetes</taxon>
        <taxon>Eurotiomycetidae</taxon>
        <taxon>Eurotiales</taxon>
        <taxon>Thermoascaceae</taxon>
        <taxon>Paecilomyces</taxon>
    </lineage>
</organism>
<keyword evidence="7 18" id="KW-0812">Transmembrane</keyword>
<feature type="transmembrane region" description="Helical" evidence="18">
    <location>
        <begin position="276"/>
        <end position="297"/>
    </location>
</feature>
<dbReference type="SMART" id="SM00184">
    <property type="entry name" value="RING"/>
    <property type="match status" value="1"/>
</dbReference>
<feature type="transmembrane region" description="Helical" evidence="18">
    <location>
        <begin position="40"/>
        <end position="60"/>
    </location>
</feature>
<comment type="subcellular location">
    <subcellularLocation>
        <location evidence="2">Endoplasmic reticulum membrane</location>
        <topology evidence="2">Multi-pass membrane protein</topology>
    </subcellularLocation>
</comment>
<dbReference type="EMBL" id="BAUL01000080">
    <property type="protein sequence ID" value="GAD94174.1"/>
    <property type="molecule type" value="Genomic_DNA"/>
</dbReference>
<evidence type="ECO:0000256" key="6">
    <source>
        <dbReference type="ARBA" id="ARBA00022679"/>
    </source>
</evidence>
<evidence type="ECO:0000259" key="19">
    <source>
        <dbReference type="PROSITE" id="PS50089"/>
    </source>
</evidence>
<dbReference type="UniPathway" id="UPA00143"/>
<evidence type="ECO:0000256" key="11">
    <source>
        <dbReference type="ARBA" id="ARBA00022824"/>
    </source>
</evidence>
<keyword evidence="6" id="KW-0808">Transferase</keyword>
<feature type="domain" description="RING-type" evidence="19">
    <location>
        <begin position="342"/>
        <end position="408"/>
    </location>
</feature>
<name>V5FBQ9_BYSSN</name>
<evidence type="ECO:0000256" key="13">
    <source>
        <dbReference type="ARBA" id="ARBA00022989"/>
    </source>
</evidence>
<feature type="region of interest" description="Disordered" evidence="17">
    <location>
        <begin position="419"/>
        <end position="458"/>
    </location>
</feature>
<evidence type="ECO:0000256" key="3">
    <source>
        <dbReference type="ARBA" id="ARBA00004906"/>
    </source>
</evidence>
<dbReference type="AlphaFoldDB" id="V5FBQ9"/>
<dbReference type="GO" id="GO:0043161">
    <property type="term" value="P:proteasome-mediated ubiquitin-dependent protein catabolic process"/>
    <property type="evidence" value="ECO:0007669"/>
    <property type="project" value="TreeGrafter"/>
</dbReference>
<dbReference type="InParanoid" id="V5FBQ9"/>
<feature type="region of interest" description="Disordered" evidence="17">
    <location>
        <begin position="353"/>
        <end position="375"/>
    </location>
</feature>
<dbReference type="InterPro" id="IPR057992">
    <property type="entry name" value="TPR_SYVN1_N"/>
</dbReference>
<feature type="compositionally biased region" description="Low complexity" evidence="17">
    <location>
        <begin position="767"/>
        <end position="781"/>
    </location>
</feature>
<feature type="transmembrane region" description="Helical" evidence="18">
    <location>
        <begin position="98"/>
        <end position="118"/>
    </location>
</feature>
<feature type="transmembrane region" description="Helical" evidence="18">
    <location>
        <begin position="172"/>
        <end position="195"/>
    </location>
</feature>
<dbReference type="GO" id="GO:0016567">
    <property type="term" value="P:protein ubiquitination"/>
    <property type="evidence" value="ECO:0007669"/>
    <property type="project" value="UniProtKB-UniPathway"/>
</dbReference>
<keyword evidence="12" id="KW-0862">Zinc</keyword>
<keyword evidence="11" id="KW-0256">Endoplasmic reticulum</keyword>
<gene>
    <name evidence="20" type="ORF">PVAR5_2796</name>
</gene>
<dbReference type="OrthoDB" id="7759664at2759"/>